<name>A0A2R6AHT7_9ARCH</name>
<evidence type="ECO:0000313" key="2">
    <source>
        <dbReference type="EMBL" id="PSN85899.1"/>
    </source>
</evidence>
<protein>
    <recommendedName>
        <fullName evidence="4">Methyltransferase FkbM domain-containing protein</fullName>
    </recommendedName>
</protein>
<organism evidence="2 3">
    <name type="scientific">Candidatus Marsarchaeota G1 archaeon OSP_C</name>
    <dbReference type="NCBI Taxonomy" id="1978154"/>
    <lineage>
        <taxon>Archaea</taxon>
        <taxon>Candidatus Marsarchaeota</taxon>
        <taxon>Candidatus Marsarchaeota group 1</taxon>
    </lineage>
</organism>
<evidence type="ECO:0008006" key="4">
    <source>
        <dbReference type="Google" id="ProtNLM"/>
    </source>
</evidence>
<accession>A0A2R6AHT7</accession>
<feature type="compositionally biased region" description="Polar residues" evidence="1">
    <location>
        <begin position="159"/>
        <end position="173"/>
    </location>
</feature>
<dbReference type="SUPFAM" id="SSF53335">
    <property type="entry name" value="S-adenosyl-L-methionine-dependent methyltransferases"/>
    <property type="match status" value="1"/>
</dbReference>
<reference evidence="2 3" key="1">
    <citation type="submission" date="2017-04" db="EMBL/GenBank/DDBJ databases">
        <title>Novel microbial lineages endemic to geothermal iron-oxide mats fill important gaps in the evolutionary history of Archaea.</title>
        <authorList>
            <person name="Jay Z.J."/>
            <person name="Beam J.P."/>
            <person name="Dlakic M."/>
            <person name="Rusch D.B."/>
            <person name="Kozubal M.A."/>
            <person name="Inskeep W.P."/>
        </authorList>
    </citation>
    <scope>NUCLEOTIDE SEQUENCE [LARGE SCALE GENOMIC DNA]</scope>
    <source>
        <strain evidence="2">OSP_C</strain>
    </source>
</reference>
<evidence type="ECO:0000256" key="1">
    <source>
        <dbReference type="SAM" id="MobiDB-lite"/>
    </source>
</evidence>
<evidence type="ECO:0000313" key="3">
    <source>
        <dbReference type="Proteomes" id="UP000241473"/>
    </source>
</evidence>
<gene>
    <name evidence="2" type="ORF">B9Q00_10695</name>
</gene>
<feature type="region of interest" description="Disordered" evidence="1">
    <location>
        <begin position="115"/>
        <end position="190"/>
    </location>
</feature>
<comment type="caution">
    <text evidence="2">The sequence shown here is derived from an EMBL/GenBank/DDBJ whole genome shotgun (WGS) entry which is preliminary data.</text>
</comment>
<dbReference type="Gene3D" id="3.40.50.150">
    <property type="entry name" value="Vaccinia Virus protein VP39"/>
    <property type="match status" value="1"/>
</dbReference>
<dbReference type="AlphaFoldDB" id="A0A2R6AHT7"/>
<proteinExistence type="predicted"/>
<dbReference type="Proteomes" id="UP000241473">
    <property type="component" value="Unassembled WGS sequence"/>
</dbReference>
<dbReference type="EMBL" id="NEXB01000125">
    <property type="protein sequence ID" value="PSN85899.1"/>
    <property type="molecule type" value="Genomic_DNA"/>
</dbReference>
<sequence>MAETFLYDTHYTEGLEGSTVIQAGGFNGDTALYYAQRGAHVYSFEAEEQLYRLALENTALNPAIQPRITFENYALGKDGYTYLQRVERGPRAPAKRIRSLSLSTILREFRIASHTPPRRKGCGVRDSGRPSPRTLRKGAHRVLAIPTRQKRPGSRHLDTQASSPRIQGHQGLQAQPHEIPPREPRHTSRRKMKLARLQACTSKADAPHYLHGDPTPSLGMNPPNF</sequence>
<dbReference type="InterPro" id="IPR029063">
    <property type="entry name" value="SAM-dependent_MTases_sf"/>
</dbReference>
<feature type="region of interest" description="Disordered" evidence="1">
    <location>
        <begin position="206"/>
        <end position="225"/>
    </location>
</feature>